<organism evidence="5 6">
    <name type="scientific">Corallincola spongiicola</name>
    <dbReference type="NCBI Taxonomy" id="2520508"/>
    <lineage>
        <taxon>Bacteria</taxon>
        <taxon>Pseudomonadati</taxon>
        <taxon>Pseudomonadota</taxon>
        <taxon>Gammaproteobacteria</taxon>
        <taxon>Alteromonadales</taxon>
        <taxon>Psychromonadaceae</taxon>
        <taxon>Corallincola</taxon>
    </lineage>
</organism>
<proteinExistence type="predicted"/>
<reference evidence="6" key="1">
    <citation type="submission" date="2019-02" db="EMBL/GenBank/DDBJ databases">
        <title>Draft genome sequence of Muricauda sp. 176CP4-71.</title>
        <authorList>
            <person name="Park J.-S."/>
        </authorList>
    </citation>
    <scope>NUCLEOTIDE SEQUENCE [LARGE SCALE GENOMIC DNA]</scope>
    <source>
        <strain evidence="6">176GS2-150</strain>
    </source>
</reference>
<dbReference type="InterPro" id="IPR043128">
    <property type="entry name" value="Rev_trsase/Diguanyl_cyclase"/>
</dbReference>
<feature type="domain" description="PAS" evidence="2">
    <location>
        <begin position="119"/>
        <end position="175"/>
    </location>
</feature>
<evidence type="ECO:0000259" key="4">
    <source>
        <dbReference type="PROSITE" id="PS50887"/>
    </source>
</evidence>
<comment type="caution">
    <text evidence="5">The sequence shown here is derived from an EMBL/GenBank/DDBJ whole genome shotgun (WGS) entry which is preliminary data.</text>
</comment>
<dbReference type="NCBIfam" id="TIGR00254">
    <property type="entry name" value="GGDEF"/>
    <property type="match status" value="1"/>
</dbReference>
<dbReference type="EMBL" id="SHLY01000007">
    <property type="protein sequence ID" value="TAA41823.1"/>
    <property type="molecule type" value="Genomic_DNA"/>
</dbReference>
<evidence type="ECO:0000313" key="6">
    <source>
        <dbReference type="Proteomes" id="UP000292544"/>
    </source>
</evidence>
<dbReference type="NCBIfam" id="TIGR00229">
    <property type="entry name" value="sensory_box"/>
    <property type="match status" value="1"/>
</dbReference>
<evidence type="ECO:0000313" key="5">
    <source>
        <dbReference type="EMBL" id="TAA41823.1"/>
    </source>
</evidence>
<dbReference type="Gene3D" id="3.20.20.450">
    <property type="entry name" value="EAL domain"/>
    <property type="match status" value="1"/>
</dbReference>
<keyword evidence="6" id="KW-1185">Reference proteome</keyword>
<dbReference type="InterPro" id="IPR000160">
    <property type="entry name" value="GGDEF_dom"/>
</dbReference>
<evidence type="ECO:0000259" key="2">
    <source>
        <dbReference type="PROSITE" id="PS50112"/>
    </source>
</evidence>
<feature type="transmembrane region" description="Helical" evidence="1">
    <location>
        <begin position="48"/>
        <end position="71"/>
    </location>
</feature>
<dbReference type="Proteomes" id="UP000292544">
    <property type="component" value="Unassembled WGS sequence"/>
</dbReference>
<keyword evidence="1" id="KW-1133">Transmembrane helix</keyword>
<evidence type="ECO:0000256" key="1">
    <source>
        <dbReference type="SAM" id="Phobius"/>
    </source>
</evidence>
<dbReference type="InterPro" id="IPR001633">
    <property type="entry name" value="EAL_dom"/>
</dbReference>
<name>A0ABY1WLU2_9GAMM</name>
<dbReference type="SUPFAM" id="SSF55785">
    <property type="entry name" value="PYP-like sensor domain (PAS domain)"/>
    <property type="match status" value="1"/>
</dbReference>
<dbReference type="CDD" id="cd01949">
    <property type="entry name" value="GGDEF"/>
    <property type="match status" value="1"/>
</dbReference>
<keyword evidence="1" id="KW-0812">Transmembrane</keyword>
<dbReference type="SMART" id="SM00052">
    <property type="entry name" value="EAL"/>
    <property type="match status" value="1"/>
</dbReference>
<dbReference type="InterPro" id="IPR029787">
    <property type="entry name" value="Nucleotide_cyclase"/>
</dbReference>
<dbReference type="Pfam" id="PF00990">
    <property type="entry name" value="GGDEF"/>
    <property type="match status" value="1"/>
</dbReference>
<accession>A0ABY1WLU2</accession>
<dbReference type="Gene3D" id="3.30.70.270">
    <property type="match status" value="1"/>
</dbReference>
<dbReference type="Gene3D" id="3.30.450.20">
    <property type="entry name" value="PAS domain"/>
    <property type="match status" value="1"/>
</dbReference>
<dbReference type="PROSITE" id="PS50112">
    <property type="entry name" value="PAS"/>
    <property type="match status" value="1"/>
</dbReference>
<dbReference type="InterPro" id="IPR000014">
    <property type="entry name" value="PAS"/>
</dbReference>
<evidence type="ECO:0000259" key="3">
    <source>
        <dbReference type="PROSITE" id="PS50883"/>
    </source>
</evidence>
<gene>
    <name evidence="5" type="ORF">EXY25_16445</name>
</gene>
<dbReference type="Pfam" id="PF00563">
    <property type="entry name" value="EAL"/>
    <property type="match status" value="1"/>
</dbReference>
<feature type="domain" description="EAL" evidence="3">
    <location>
        <begin position="418"/>
        <end position="666"/>
    </location>
</feature>
<dbReference type="CDD" id="cd01948">
    <property type="entry name" value="EAL"/>
    <property type="match status" value="1"/>
</dbReference>
<feature type="domain" description="GGDEF" evidence="4">
    <location>
        <begin position="275"/>
        <end position="409"/>
    </location>
</feature>
<dbReference type="PROSITE" id="PS50887">
    <property type="entry name" value="GGDEF"/>
    <property type="match status" value="1"/>
</dbReference>
<dbReference type="InterPro" id="IPR052155">
    <property type="entry name" value="Biofilm_reg_signaling"/>
</dbReference>
<protein>
    <submittedName>
        <fullName evidence="5">EAL domain-containing protein</fullName>
    </submittedName>
</protein>
<dbReference type="SMART" id="SM00091">
    <property type="entry name" value="PAS"/>
    <property type="match status" value="1"/>
</dbReference>
<dbReference type="InterPro" id="IPR035919">
    <property type="entry name" value="EAL_sf"/>
</dbReference>
<keyword evidence="1" id="KW-0472">Membrane</keyword>
<feature type="transmembrane region" description="Helical" evidence="1">
    <location>
        <begin position="16"/>
        <end position="36"/>
    </location>
</feature>
<dbReference type="InterPro" id="IPR035965">
    <property type="entry name" value="PAS-like_dom_sf"/>
</dbReference>
<dbReference type="PANTHER" id="PTHR44757">
    <property type="entry name" value="DIGUANYLATE CYCLASE DGCP"/>
    <property type="match status" value="1"/>
</dbReference>
<dbReference type="PANTHER" id="PTHR44757:SF2">
    <property type="entry name" value="BIOFILM ARCHITECTURE MAINTENANCE PROTEIN MBAA"/>
    <property type="match status" value="1"/>
</dbReference>
<sequence>MVFSCHRRGYGEGCRWMIAAIDFFASVFSVLALVMLSLRHKRVKQKRAFWALFSLIAVTTYINFFSAIEWYELWFRGVALSDHGRELFHDYFQVLQPVLWGLFLYIFIQAEQARRLKAAYQQTRDVLTNMPVILRAYNHAGELIEWNKAAEQVSGYAADEVIGNRDITNAIFPSDELPPAMAVTLSELSDGDVNSLLYRKDSSKRIVSWYCLPQNAEVIPEWQSWDIGVDITERYESQQELIKLATTDLLTGLPNRYLLLDRLKTVSSQAAESGQQCALAFVDIDDFRALNDTLGHSLGDEALKSFAEVLHGTHWFREQMVARASGDAFAIIVRGCNQHYLMEGCQRLLDALGQQEFDLAGSHVQLSASIGLCLFPDEGVSAEEIMKNAELAMYSAKASGKRCYEFFSDSLYVDLVWERETSKQLFTAIEEQEFTLNYQPQICLQSEQVMGFEALIRWPRSTPDRFIPLAERNGMIHGISEFVMVTACEQLKKWQQQGLNTRIAINLSALQFYQSHLCDSYSKIAAEKGVDPSLIELEITEGTLIKNVAQAIETITQFNARGFTVSLDDFGTGYSSFAYLKSLPVSKIKIDRSFIKDIHESDAEVAIVNGIINLAHNLGMQVLAEGVELRSQFDLLRDLECDAMQGWLYAPAMPPDEVTHWLNEKELALMPL</sequence>
<dbReference type="SUPFAM" id="SSF55073">
    <property type="entry name" value="Nucleotide cyclase"/>
    <property type="match status" value="1"/>
</dbReference>
<dbReference type="SMART" id="SM00267">
    <property type="entry name" value="GGDEF"/>
    <property type="match status" value="1"/>
</dbReference>
<dbReference type="PROSITE" id="PS50883">
    <property type="entry name" value="EAL"/>
    <property type="match status" value="1"/>
</dbReference>
<dbReference type="SUPFAM" id="SSF141868">
    <property type="entry name" value="EAL domain-like"/>
    <property type="match status" value="1"/>
</dbReference>